<organism evidence="2 3">
    <name type="scientific">Salvia divinorum</name>
    <name type="common">Maria pastora</name>
    <name type="synonym">Diviner's sage</name>
    <dbReference type="NCBI Taxonomy" id="28513"/>
    <lineage>
        <taxon>Eukaryota</taxon>
        <taxon>Viridiplantae</taxon>
        <taxon>Streptophyta</taxon>
        <taxon>Embryophyta</taxon>
        <taxon>Tracheophyta</taxon>
        <taxon>Spermatophyta</taxon>
        <taxon>Magnoliopsida</taxon>
        <taxon>eudicotyledons</taxon>
        <taxon>Gunneridae</taxon>
        <taxon>Pentapetalae</taxon>
        <taxon>asterids</taxon>
        <taxon>lamiids</taxon>
        <taxon>Lamiales</taxon>
        <taxon>Lamiaceae</taxon>
        <taxon>Nepetoideae</taxon>
        <taxon>Mentheae</taxon>
        <taxon>Salviinae</taxon>
        <taxon>Salvia</taxon>
        <taxon>Salvia subgen. Calosphace</taxon>
    </lineage>
</organism>
<evidence type="ECO:0000313" key="2">
    <source>
        <dbReference type="EMBL" id="KAL1552481.1"/>
    </source>
</evidence>
<comment type="caution">
    <text evidence="2">The sequence shown here is derived from an EMBL/GenBank/DDBJ whole genome shotgun (WGS) entry which is preliminary data.</text>
</comment>
<name>A0ABD1H7R4_SALDI</name>
<reference evidence="2 3" key="1">
    <citation type="submission" date="2024-06" db="EMBL/GenBank/DDBJ databases">
        <title>A chromosome level genome sequence of Diviner's sage (Salvia divinorum).</title>
        <authorList>
            <person name="Ford S.A."/>
            <person name="Ro D.-K."/>
            <person name="Ness R.W."/>
            <person name="Phillips M.A."/>
        </authorList>
    </citation>
    <scope>NUCLEOTIDE SEQUENCE [LARGE SCALE GENOMIC DNA]</scope>
    <source>
        <strain evidence="2">SAF-2024a</strain>
        <tissue evidence="2">Leaf</tissue>
    </source>
</reference>
<dbReference type="PANTHER" id="PTHR31642:SF26">
    <property type="entry name" value="HXXXD-TYPE ACYL-TRANSFERASE FAMILY PROTEIN"/>
    <property type="match status" value="1"/>
</dbReference>
<sequence>MGEVTFICKRTVISTKPVEPGKFSPLSVLDRIMERNHVRIVLYYSLPTRRRPGELTKMLRESISEALSAYPRASGRLVRTPEGHWTVKCNDAGVRMVEAKVDGTVQEWLHNVDREKELMLVHWEEIFHKPYFWSTFYAQITEFECGGVAIGLSCSHMLSDPISATALIKAWADTTLGGHTAPSPVFRPLPTRPQQAANTPTNPSSIDHYKSATEGGACTPPPTSTITLHFSQDAVARCVAAAGPHSTPFDALAALLWTRISKIRGAGPAWPELSICFDARSVLGLESGFFGSCMVFKKVAGLSEDVAGAAAAVREAAAGMDGDGVMEVIEWLERERGGDPVRMDGGNVLCMNLESVGVYGAVFEGNAAPLRAACYVEPVGVAGQLVIMPAAHPGGRVVAVTLPEDEARKLLEDAWVELEGIGPCIVMGLTKK</sequence>
<dbReference type="InterPro" id="IPR050317">
    <property type="entry name" value="Plant_Fungal_Acyltransferase"/>
</dbReference>
<dbReference type="AlphaFoldDB" id="A0ABD1H7R4"/>
<comment type="similarity">
    <text evidence="1">Belongs to the plant acyltransferase family.</text>
</comment>
<evidence type="ECO:0000313" key="3">
    <source>
        <dbReference type="Proteomes" id="UP001567538"/>
    </source>
</evidence>
<accession>A0ABD1H7R4</accession>
<dbReference type="Pfam" id="PF02458">
    <property type="entry name" value="Transferase"/>
    <property type="match status" value="1"/>
</dbReference>
<dbReference type="InterPro" id="IPR023213">
    <property type="entry name" value="CAT-like_dom_sf"/>
</dbReference>
<dbReference type="EMBL" id="JBEAFC010000006">
    <property type="protein sequence ID" value="KAL1552481.1"/>
    <property type="molecule type" value="Genomic_DNA"/>
</dbReference>
<proteinExistence type="inferred from homology"/>
<gene>
    <name evidence="2" type="ORF">AAHA92_13272</name>
</gene>
<keyword evidence="3" id="KW-1185">Reference proteome</keyword>
<evidence type="ECO:0000256" key="1">
    <source>
        <dbReference type="ARBA" id="ARBA00009861"/>
    </source>
</evidence>
<protein>
    <submittedName>
        <fullName evidence="2">Protein ECERIFERUM 26-like</fullName>
    </submittedName>
</protein>
<dbReference type="PANTHER" id="PTHR31642">
    <property type="entry name" value="TRICHOTHECENE 3-O-ACETYLTRANSFERASE"/>
    <property type="match status" value="1"/>
</dbReference>
<dbReference type="Gene3D" id="3.30.559.10">
    <property type="entry name" value="Chloramphenicol acetyltransferase-like domain"/>
    <property type="match status" value="2"/>
</dbReference>
<dbReference type="Proteomes" id="UP001567538">
    <property type="component" value="Unassembled WGS sequence"/>
</dbReference>